<comment type="subcellular location">
    <subcellularLocation>
        <location evidence="1">Cell membrane</location>
        <topology evidence="1">Multi-pass membrane protein</topology>
    </subcellularLocation>
</comment>
<sequence length="154" mass="17362">MFSQSISFNFGAEKYDRVKSAAKLAVKAATITISIGFIITRLFPLQIISMFNREPELLKFGSSAIFAWFLCLPVVGFQIIGANFFQAVGRSKTAMFLTLTRQVILLIPSIIIFSKIWGIEGLVYAAPFADFLSFILTAVFFYHGIKNLEKFRRI</sequence>
<keyword evidence="4 6" id="KW-1133">Transmembrane helix</keyword>
<dbReference type="InterPro" id="IPR002528">
    <property type="entry name" value="MATE_fam"/>
</dbReference>
<evidence type="ECO:0000256" key="6">
    <source>
        <dbReference type="SAM" id="Phobius"/>
    </source>
</evidence>
<comment type="caution">
    <text evidence="7">The sequence shown here is derived from an EMBL/GenBank/DDBJ whole genome shotgun (WGS) entry which is preliminary data.</text>
</comment>
<keyword evidence="2" id="KW-1003">Cell membrane</keyword>
<dbReference type="InterPro" id="IPR051327">
    <property type="entry name" value="MATE_MepA_subfamily"/>
</dbReference>
<evidence type="ECO:0000256" key="2">
    <source>
        <dbReference type="ARBA" id="ARBA00022475"/>
    </source>
</evidence>
<gene>
    <name evidence="7" type="ORF">J2Z76_001057</name>
</gene>
<name>A0ABS4GCR7_9FIRM</name>
<dbReference type="Proteomes" id="UP001519342">
    <property type="component" value="Unassembled WGS sequence"/>
</dbReference>
<evidence type="ECO:0000256" key="1">
    <source>
        <dbReference type="ARBA" id="ARBA00004651"/>
    </source>
</evidence>
<feature type="transmembrane region" description="Helical" evidence="6">
    <location>
        <begin position="63"/>
        <end position="84"/>
    </location>
</feature>
<dbReference type="EMBL" id="JAGGKS010000002">
    <property type="protein sequence ID" value="MBP1925200.1"/>
    <property type="molecule type" value="Genomic_DNA"/>
</dbReference>
<feature type="transmembrane region" description="Helical" evidence="6">
    <location>
        <begin position="24"/>
        <end position="43"/>
    </location>
</feature>
<evidence type="ECO:0000256" key="3">
    <source>
        <dbReference type="ARBA" id="ARBA00022692"/>
    </source>
</evidence>
<dbReference type="PANTHER" id="PTHR43823">
    <property type="entry name" value="SPORULATION PROTEIN YKVU"/>
    <property type="match status" value="1"/>
</dbReference>
<keyword evidence="8" id="KW-1185">Reference proteome</keyword>
<evidence type="ECO:0000256" key="5">
    <source>
        <dbReference type="ARBA" id="ARBA00023136"/>
    </source>
</evidence>
<feature type="transmembrane region" description="Helical" evidence="6">
    <location>
        <begin position="96"/>
        <end position="117"/>
    </location>
</feature>
<organism evidence="7 8">
    <name type="scientific">Sedimentibacter acidaminivorans</name>
    <dbReference type="NCBI Taxonomy" id="913099"/>
    <lineage>
        <taxon>Bacteria</taxon>
        <taxon>Bacillati</taxon>
        <taxon>Bacillota</taxon>
        <taxon>Tissierellia</taxon>
        <taxon>Sedimentibacter</taxon>
    </lineage>
</organism>
<feature type="transmembrane region" description="Helical" evidence="6">
    <location>
        <begin position="123"/>
        <end position="145"/>
    </location>
</feature>
<proteinExistence type="predicted"/>
<protein>
    <submittedName>
        <fullName evidence="7">Na+-driven multidrug efflux pump</fullName>
    </submittedName>
</protein>
<dbReference type="Pfam" id="PF01554">
    <property type="entry name" value="MatE"/>
    <property type="match status" value="1"/>
</dbReference>
<evidence type="ECO:0000256" key="4">
    <source>
        <dbReference type="ARBA" id="ARBA00022989"/>
    </source>
</evidence>
<accession>A0ABS4GCR7</accession>
<reference evidence="7 8" key="1">
    <citation type="submission" date="2021-03" db="EMBL/GenBank/DDBJ databases">
        <title>Genomic Encyclopedia of Type Strains, Phase IV (KMG-IV): sequencing the most valuable type-strain genomes for metagenomic binning, comparative biology and taxonomic classification.</title>
        <authorList>
            <person name="Goeker M."/>
        </authorList>
    </citation>
    <scope>NUCLEOTIDE SEQUENCE [LARGE SCALE GENOMIC DNA]</scope>
    <source>
        <strain evidence="7 8">DSM 24004</strain>
    </source>
</reference>
<keyword evidence="5 6" id="KW-0472">Membrane</keyword>
<dbReference type="PANTHER" id="PTHR43823:SF3">
    <property type="entry name" value="MULTIDRUG EXPORT PROTEIN MEPA"/>
    <property type="match status" value="1"/>
</dbReference>
<evidence type="ECO:0000313" key="8">
    <source>
        <dbReference type="Proteomes" id="UP001519342"/>
    </source>
</evidence>
<evidence type="ECO:0000313" key="7">
    <source>
        <dbReference type="EMBL" id="MBP1925200.1"/>
    </source>
</evidence>
<dbReference type="RefSeq" id="WP_209510936.1">
    <property type="nucleotide sequence ID" value="NZ_JAGGKS010000002.1"/>
</dbReference>
<keyword evidence="3 6" id="KW-0812">Transmembrane</keyword>